<keyword evidence="2" id="KW-1185">Reference proteome</keyword>
<sequence length="61" mass="6442">MALSASTAAERKELMEAANNVLKVCKDFDNSGFIDTANTDLMTLYTAAITRLSAAITAATN</sequence>
<reference evidence="2" key="1">
    <citation type="journal article" date="2011" name="Appl. Environ. Microbiol.">
        <title>Bacteriophages LIMElight and LIMEzero of Pantoea agglomerans, belonging to the "phiKMV-like viruses".</title>
        <authorList>
            <person name="Adriaenssens E.M."/>
            <person name="Ceyssens P.J."/>
            <person name="Dunon V."/>
            <person name="Ackermann H.W."/>
            <person name="Van Vaerenbergh J."/>
            <person name="Maes M."/>
            <person name="De Proft M."/>
            <person name="Lavigne R."/>
        </authorList>
    </citation>
    <scope>NUCLEOTIDE SEQUENCE [LARGE SCALE GENOMIC DNA]</scope>
</reference>
<evidence type="ECO:0000313" key="1">
    <source>
        <dbReference type="EMBL" id="CBY88583.1"/>
    </source>
</evidence>
<proteinExistence type="predicted"/>
<dbReference type="GeneID" id="10894632"/>
<protein>
    <submittedName>
        <fullName evidence="1">Uncharacterized protein</fullName>
    </submittedName>
</protein>
<dbReference type="EMBL" id="FR751545">
    <property type="protein sequence ID" value="CBY88583.1"/>
    <property type="molecule type" value="Genomic_DNA"/>
</dbReference>
<dbReference type="Proteomes" id="UP000008465">
    <property type="component" value="Segment"/>
</dbReference>
<accession>F4N9V5</accession>
<evidence type="ECO:0000313" key="2">
    <source>
        <dbReference type="Proteomes" id="UP000008465"/>
    </source>
</evidence>
<dbReference type="RefSeq" id="YP_004539125.1">
    <property type="nucleotide sequence ID" value="NC_015585.1"/>
</dbReference>
<organism evidence="1 2">
    <name type="scientific">Pantoea phage LIMEzero</name>
    <dbReference type="NCBI Taxonomy" id="943335"/>
    <lineage>
        <taxon>Viruses</taxon>
        <taxon>Duplodnaviria</taxon>
        <taxon>Heunggongvirae</taxon>
        <taxon>Uroviricota</taxon>
        <taxon>Caudoviricetes</taxon>
        <taxon>Autographivirales</taxon>
        <taxon>Autoscriptoviridae</taxon>
        <taxon>Stentvirinae</taxon>
        <taxon>Waewaevirus</taxon>
        <taxon>Waewaevirus limezero</taxon>
    </lineage>
</organism>
<dbReference type="KEGG" id="vg:10894632"/>
<name>F4N9V5_9CAUD</name>